<proteinExistence type="predicted"/>
<comment type="caution">
    <text evidence="2">The sequence shown here is derived from an EMBL/GenBank/DDBJ whole genome shotgun (WGS) entry which is preliminary data.</text>
</comment>
<feature type="compositionally biased region" description="Polar residues" evidence="1">
    <location>
        <begin position="135"/>
        <end position="173"/>
    </location>
</feature>
<evidence type="ECO:0000313" key="3">
    <source>
        <dbReference type="Proteomes" id="UP000252519"/>
    </source>
</evidence>
<sequence length="797" mass="86409">MTVLFLFIPLVLAKHEMPRAPGMYPPEEMRNDVPTMPRNPYQTNMVQDDGAFDNYQFYYEKDPSDTKPPGKGGVYQEPPKSSGKSWSLFDFSSCKPYSSDVPSDGPIPPALNIHRPAIPMYINVSPKSPAPQPPQGNETPRVSGPTPSDDTQMTNKLSQGDDSEQPHQPTSYYEKSAPKGPVPPPSSTTPEISEYVGWTPPPKHKSPLDAYDDKGPPARPPISDNIRAPAIPNVEEKQNEVLDPYITQKTPKYEHALARRKPSPMEELNTSDASGKAGPKNPGTHPTHHVWKSNEIKQTSGMDDPPREEDTRSENESIGSYERKKDRQHLSVGRTTGPVSTVGIGTQAKPKFPGTETFTNRNAMAGGRNSGTAEVVGKNELPTISISMINKPSRSQWLPDETWKTSTKYESVLKSKGPRADDMDILKVNAKCCPCCREPRGSTLSVAKRGEADGTEPSTHSGERVSSHGGSGTTFLAQQREARPLHPNNNFVDDLHELSGLGDTLEQSQQPKVNVNRGTSAVRQTDLSGTIPGFSSDNSVRVEPEQITASADVFPRSHSAIDTLSLQRSVSPFASLPGTSSGQYATPWNPGASASFSPPQPLMPLAPQPYSPTVSYASPGGGCPCAPPPPPCCAPVQPCCLPSIPCCPPPPPVQCCPQPPVCCQPPPPPCCPPPVVCCSVPVIPTCFRACPACPCRRRLHAALRMKRSPGLHDRQCQQCTAAGQPKYVTRMKRQSNCRSCSNNPLLSLFAPTPSSSSCTACKRSDTRAARVKRMLNPSIDVTMSRNMKYAVYEEAEV</sequence>
<gene>
    <name evidence="2" type="ORF">ANCCAN_13885</name>
</gene>
<protein>
    <submittedName>
        <fullName evidence="2">Uncharacterized protein</fullName>
    </submittedName>
</protein>
<dbReference type="EMBL" id="JOJR01000298">
    <property type="protein sequence ID" value="RCN40190.1"/>
    <property type="molecule type" value="Genomic_DNA"/>
</dbReference>
<dbReference type="AlphaFoldDB" id="A0A368GB07"/>
<evidence type="ECO:0000313" key="2">
    <source>
        <dbReference type="EMBL" id="RCN40190.1"/>
    </source>
</evidence>
<organism evidence="2 3">
    <name type="scientific">Ancylostoma caninum</name>
    <name type="common">Dog hookworm</name>
    <dbReference type="NCBI Taxonomy" id="29170"/>
    <lineage>
        <taxon>Eukaryota</taxon>
        <taxon>Metazoa</taxon>
        <taxon>Ecdysozoa</taxon>
        <taxon>Nematoda</taxon>
        <taxon>Chromadorea</taxon>
        <taxon>Rhabditida</taxon>
        <taxon>Rhabditina</taxon>
        <taxon>Rhabditomorpha</taxon>
        <taxon>Strongyloidea</taxon>
        <taxon>Ancylostomatidae</taxon>
        <taxon>Ancylostomatinae</taxon>
        <taxon>Ancylostoma</taxon>
    </lineage>
</organism>
<evidence type="ECO:0000256" key="1">
    <source>
        <dbReference type="SAM" id="MobiDB-lite"/>
    </source>
</evidence>
<dbReference type="STRING" id="29170.A0A368GB07"/>
<feature type="region of interest" description="Disordered" evidence="1">
    <location>
        <begin position="446"/>
        <end position="472"/>
    </location>
</feature>
<name>A0A368GB07_ANCCA</name>
<feature type="region of interest" description="Disordered" evidence="1">
    <location>
        <begin position="122"/>
        <end position="359"/>
    </location>
</feature>
<accession>A0A368GB07</accession>
<dbReference type="OrthoDB" id="5854551at2759"/>
<reference evidence="2 3" key="1">
    <citation type="submission" date="2014-10" db="EMBL/GenBank/DDBJ databases">
        <title>Draft genome of the hookworm Ancylostoma caninum.</title>
        <authorList>
            <person name="Mitreva M."/>
        </authorList>
    </citation>
    <scope>NUCLEOTIDE SEQUENCE [LARGE SCALE GENOMIC DNA]</scope>
    <source>
        <strain evidence="2 3">Baltimore</strain>
    </source>
</reference>
<keyword evidence="3" id="KW-1185">Reference proteome</keyword>
<feature type="compositionally biased region" description="Basic and acidic residues" evidence="1">
    <location>
        <begin position="304"/>
        <end position="329"/>
    </location>
</feature>
<feature type="region of interest" description="Disordered" evidence="1">
    <location>
        <begin position="59"/>
        <end position="86"/>
    </location>
</feature>
<dbReference type="Proteomes" id="UP000252519">
    <property type="component" value="Unassembled WGS sequence"/>
</dbReference>